<dbReference type="Proteomes" id="UP001172083">
    <property type="component" value="Unassembled WGS sequence"/>
</dbReference>
<dbReference type="RefSeq" id="WP_346760909.1">
    <property type="nucleotide sequence ID" value="NZ_JAUJEB010000007.1"/>
</dbReference>
<dbReference type="Pfam" id="PF05973">
    <property type="entry name" value="Gp49"/>
    <property type="match status" value="1"/>
</dbReference>
<gene>
    <name evidence="1" type="ORF">QQ020_26065</name>
</gene>
<comment type="caution">
    <text evidence="1">The sequence shown here is derived from an EMBL/GenBank/DDBJ whole genome shotgun (WGS) entry which is preliminary data.</text>
</comment>
<evidence type="ECO:0000313" key="1">
    <source>
        <dbReference type="EMBL" id="MDN5215570.1"/>
    </source>
</evidence>
<name>A0ABT8LFN4_9BACT</name>
<sequence length="141" mass="17045">MEEQELPEPEYIIYEGKSYQIEWYYSEKGKSQPFEYYKKLDAADRKKALKLFQMLAEIGQIRNEEKFRNEGDKIYAFKPQPHRFLCFFFTGSKVIVTNAFVKKQQKLPKAEKERALRLKIDYENRNKKGTYYEEDEKNDDV</sequence>
<protein>
    <submittedName>
        <fullName evidence="1">Type II toxin-antitoxin system RelE/ParE family toxin</fullName>
    </submittedName>
</protein>
<organism evidence="1 2">
    <name type="scientific">Agaribacillus aureus</name>
    <dbReference type="NCBI Taxonomy" id="3051825"/>
    <lineage>
        <taxon>Bacteria</taxon>
        <taxon>Pseudomonadati</taxon>
        <taxon>Bacteroidota</taxon>
        <taxon>Cytophagia</taxon>
        <taxon>Cytophagales</taxon>
        <taxon>Splendidivirgaceae</taxon>
        <taxon>Agaribacillus</taxon>
    </lineage>
</organism>
<dbReference type="EMBL" id="JAUJEB010000007">
    <property type="protein sequence ID" value="MDN5215570.1"/>
    <property type="molecule type" value="Genomic_DNA"/>
</dbReference>
<dbReference type="InterPro" id="IPR009241">
    <property type="entry name" value="HigB-like"/>
</dbReference>
<proteinExistence type="predicted"/>
<accession>A0ABT8LFN4</accession>
<keyword evidence="2" id="KW-1185">Reference proteome</keyword>
<reference evidence="1" key="1">
    <citation type="submission" date="2023-06" db="EMBL/GenBank/DDBJ databases">
        <title>Genomic of Agaribacillus aureum.</title>
        <authorList>
            <person name="Wang G."/>
        </authorList>
    </citation>
    <scope>NUCLEOTIDE SEQUENCE</scope>
    <source>
        <strain evidence="1">BMA12</strain>
    </source>
</reference>
<evidence type="ECO:0000313" key="2">
    <source>
        <dbReference type="Proteomes" id="UP001172083"/>
    </source>
</evidence>